<dbReference type="GO" id="GO:0009116">
    <property type="term" value="P:nucleoside metabolic process"/>
    <property type="evidence" value="ECO:0007669"/>
    <property type="project" value="InterPro"/>
</dbReference>
<dbReference type="Pfam" id="PF01048">
    <property type="entry name" value="PNP_UDP_1"/>
    <property type="match status" value="1"/>
</dbReference>
<feature type="domain" description="Nucleoside phosphorylase" evidence="1">
    <location>
        <begin position="17"/>
        <end position="215"/>
    </location>
</feature>
<dbReference type="GO" id="GO:0003824">
    <property type="term" value="F:catalytic activity"/>
    <property type="evidence" value="ECO:0007669"/>
    <property type="project" value="InterPro"/>
</dbReference>
<dbReference type="PANTHER" id="PTHR43691:SF11">
    <property type="entry name" value="FI09636P-RELATED"/>
    <property type="match status" value="1"/>
</dbReference>
<gene>
    <name evidence="2" type="ORF">S12H4_28706</name>
</gene>
<organism evidence="2">
    <name type="scientific">marine sediment metagenome</name>
    <dbReference type="NCBI Taxonomy" id="412755"/>
    <lineage>
        <taxon>unclassified sequences</taxon>
        <taxon>metagenomes</taxon>
        <taxon>ecological metagenomes</taxon>
    </lineage>
</organism>
<dbReference type="InterPro" id="IPR000845">
    <property type="entry name" value="Nucleoside_phosphorylase_d"/>
</dbReference>
<feature type="non-terminal residue" evidence="2">
    <location>
        <position position="239"/>
    </location>
</feature>
<dbReference type="InterPro" id="IPR035994">
    <property type="entry name" value="Nucleoside_phosphorylase_sf"/>
</dbReference>
<comment type="caution">
    <text evidence="2">The sequence shown here is derived from an EMBL/GenBank/DDBJ whole genome shotgun (WGS) entry which is preliminary data.</text>
</comment>
<dbReference type="AlphaFoldDB" id="X1TVS0"/>
<dbReference type="EMBL" id="BARW01016491">
    <property type="protein sequence ID" value="GAI91665.1"/>
    <property type="molecule type" value="Genomic_DNA"/>
</dbReference>
<dbReference type="Gene3D" id="3.40.50.1580">
    <property type="entry name" value="Nucleoside phosphorylase domain"/>
    <property type="match status" value="1"/>
</dbReference>
<evidence type="ECO:0000313" key="2">
    <source>
        <dbReference type="EMBL" id="GAI91665.1"/>
    </source>
</evidence>
<dbReference type="SUPFAM" id="SSF53167">
    <property type="entry name" value="Purine and uridine phosphorylases"/>
    <property type="match status" value="1"/>
</dbReference>
<proteinExistence type="predicted"/>
<sequence length="239" mass="26374">MKKMHHLQIEPGQIGEFVIMPGDPGRCHLIAEHFENPQLIAQSREYVTYTGKYKGLTVSVTSTGMGCPSAVIALEELIMSGAKYLVRLGTTGALQKNINLGDIIIPTSAVRLEGTSVEYIPIEFPAIADIDIVDALVKATHNKNQKSHIGIIMSHDAFYKGSVFADPDFLKREQVWIDSNVLSVENESSALFTVGYLRKAKVGTILTTVANHLTREVITDEEKINPIFHQITDICLHAF</sequence>
<evidence type="ECO:0000259" key="1">
    <source>
        <dbReference type="Pfam" id="PF01048"/>
    </source>
</evidence>
<reference evidence="2" key="1">
    <citation type="journal article" date="2014" name="Front. Microbiol.">
        <title>High frequency of phylogenetically diverse reductive dehalogenase-homologous genes in deep subseafloor sedimentary metagenomes.</title>
        <authorList>
            <person name="Kawai M."/>
            <person name="Futagami T."/>
            <person name="Toyoda A."/>
            <person name="Takaki Y."/>
            <person name="Nishi S."/>
            <person name="Hori S."/>
            <person name="Arai W."/>
            <person name="Tsubouchi T."/>
            <person name="Morono Y."/>
            <person name="Uchiyama I."/>
            <person name="Ito T."/>
            <person name="Fujiyama A."/>
            <person name="Inagaki F."/>
            <person name="Takami H."/>
        </authorList>
    </citation>
    <scope>NUCLEOTIDE SEQUENCE</scope>
    <source>
        <strain evidence="2">Expedition CK06-06</strain>
    </source>
</reference>
<dbReference type="GO" id="GO:0005829">
    <property type="term" value="C:cytosol"/>
    <property type="evidence" value="ECO:0007669"/>
    <property type="project" value="TreeGrafter"/>
</dbReference>
<accession>X1TVS0</accession>
<dbReference type="PANTHER" id="PTHR43691">
    <property type="entry name" value="URIDINE PHOSPHORYLASE"/>
    <property type="match status" value="1"/>
</dbReference>
<protein>
    <recommendedName>
        <fullName evidence="1">Nucleoside phosphorylase domain-containing protein</fullName>
    </recommendedName>
</protein>
<dbReference type="CDD" id="cd17767">
    <property type="entry name" value="UP_EcUdp-like"/>
    <property type="match status" value="1"/>
</dbReference>
<name>X1TVS0_9ZZZZ</name>